<reference evidence="11" key="1">
    <citation type="submission" date="2019-06" db="EMBL/GenBank/DDBJ databases">
        <authorList>
            <person name="Zheng W."/>
        </authorList>
    </citation>
    <scope>NUCLEOTIDE SEQUENCE</scope>
    <source>
        <strain evidence="11">QDHG01</strain>
    </source>
</reference>
<comment type="similarity">
    <text evidence="7">Belongs to the archaeal rpoM/eukaryotic RPA12/RPB9/RPC11 RNA polymerase family.</text>
</comment>
<dbReference type="InterPro" id="IPR012164">
    <property type="entry name" value="Rpa12/Rpb9/Rpc10/TFS"/>
</dbReference>
<evidence type="ECO:0000256" key="8">
    <source>
        <dbReference type="PIRSR" id="PIRSR005586-1"/>
    </source>
</evidence>
<dbReference type="CDD" id="cd10507">
    <property type="entry name" value="Zn-ribbon_RPA12"/>
    <property type="match status" value="1"/>
</dbReference>
<comment type="caution">
    <text evidence="11">The sequence shown here is derived from an EMBL/GenBank/DDBJ whole genome shotgun (WGS) entry which is preliminary data.</text>
</comment>
<comment type="subcellular location">
    <subcellularLocation>
        <location evidence="1">Nucleus</location>
        <location evidence="1">Nucleolus</location>
    </subcellularLocation>
</comment>
<organism evidence="11 12">
    <name type="scientific">Halteria grandinella</name>
    <dbReference type="NCBI Taxonomy" id="5974"/>
    <lineage>
        <taxon>Eukaryota</taxon>
        <taxon>Sar</taxon>
        <taxon>Alveolata</taxon>
        <taxon>Ciliophora</taxon>
        <taxon>Intramacronucleata</taxon>
        <taxon>Spirotrichea</taxon>
        <taxon>Stichotrichia</taxon>
        <taxon>Sporadotrichida</taxon>
        <taxon>Halteriidae</taxon>
        <taxon>Halteria</taxon>
    </lineage>
</organism>
<dbReference type="PANTHER" id="PTHR11239:SF14">
    <property type="entry name" value="DNA-DIRECTED RNA POLYMERASE I SUBUNIT RPA12"/>
    <property type="match status" value="1"/>
</dbReference>
<dbReference type="GO" id="GO:0005736">
    <property type="term" value="C:RNA polymerase I complex"/>
    <property type="evidence" value="ECO:0007669"/>
    <property type="project" value="TreeGrafter"/>
</dbReference>
<dbReference type="Pfam" id="PF01096">
    <property type="entry name" value="Zn_ribbon_TFIIS"/>
    <property type="match status" value="1"/>
</dbReference>
<sequence length="124" mass="14395">MSVQNLVPFHTSAVFCSNCGMMLALESHTPVATCRFCRHQTQLRDLVDTEVVTKKELTQRKEWMENSQTEQKKQKVTKVVVEEDCPECDSKQMYYETRQMRSADEGQTVFYECVKCGHKFSVNT</sequence>
<keyword evidence="6 7" id="KW-0539">Nucleus</keyword>
<dbReference type="GO" id="GO:0008270">
    <property type="term" value="F:zinc ion binding"/>
    <property type="evidence" value="ECO:0007669"/>
    <property type="project" value="UniProtKB-KW"/>
</dbReference>
<proteinExistence type="inferred from homology"/>
<evidence type="ECO:0000256" key="1">
    <source>
        <dbReference type="ARBA" id="ARBA00004604"/>
    </source>
</evidence>
<evidence type="ECO:0000313" key="11">
    <source>
        <dbReference type="EMBL" id="TNV73741.1"/>
    </source>
</evidence>
<dbReference type="Gene3D" id="2.20.25.10">
    <property type="match status" value="1"/>
</dbReference>
<protein>
    <recommendedName>
        <fullName evidence="7">DNA-directed RNA polymerase subunit</fullName>
    </recommendedName>
</protein>
<evidence type="ECO:0000256" key="4">
    <source>
        <dbReference type="ARBA" id="ARBA00022771"/>
    </source>
</evidence>
<dbReference type="GO" id="GO:0006363">
    <property type="term" value="P:termination of RNA polymerase I transcription"/>
    <property type="evidence" value="ECO:0007669"/>
    <property type="project" value="TreeGrafter"/>
</dbReference>
<dbReference type="AlphaFoldDB" id="A0A8J8NET2"/>
<dbReference type="PROSITE" id="PS00466">
    <property type="entry name" value="ZF_TFIIS_1"/>
    <property type="match status" value="1"/>
</dbReference>
<evidence type="ECO:0000256" key="6">
    <source>
        <dbReference type="ARBA" id="ARBA00023242"/>
    </source>
</evidence>
<keyword evidence="12" id="KW-1185">Reference proteome</keyword>
<feature type="binding site" evidence="8">
    <location>
        <position position="34"/>
    </location>
    <ligand>
        <name>Zn(2+)</name>
        <dbReference type="ChEBI" id="CHEBI:29105"/>
        <label>1</label>
    </ligand>
</feature>
<keyword evidence="2 7" id="KW-0240">DNA-directed RNA polymerase</keyword>
<accession>A0A8J8NET2</accession>
<feature type="binding site" evidence="8">
    <location>
        <position position="113"/>
    </location>
    <ligand>
        <name>Zn(2+)</name>
        <dbReference type="ChEBI" id="CHEBI:29105"/>
        <label>2</label>
    </ligand>
</feature>
<evidence type="ECO:0000313" key="12">
    <source>
        <dbReference type="Proteomes" id="UP000785679"/>
    </source>
</evidence>
<dbReference type="PANTHER" id="PTHR11239">
    <property type="entry name" value="DNA-DIRECTED RNA POLYMERASE"/>
    <property type="match status" value="1"/>
</dbReference>
<dbReference type="SMART" id="SM00440">
    <property type="entry name" value="ZnF_C2C2"/>
    <property type="match status" value="1"/>
</dbReference>
<keyword evidence="5 8" id="KW-0862">Zinc</keyword>
<dbReference type="GO" id="GO:0003899">
    <property type="term" value="F:DNA-directed RNA polymerase activity"/>
    <property type="evidence" value="ECO:0007669"/>
    <property type="project" value="InterPro"/>
</dbReference>
<evidence type="ECO:0000256" key="9">
    <source>
        <dbReference type="PIRSR" id="PIRSR005586-2"/>
    </source>
</evidence>
<feature type="binding site" evidence="8">
    <location>
        <position position="116"/>
    </location>
    <ligand>
        <name>Zn(2+)</name>
        <dbReference type="ChEBI" id="CHEBI:29105"/>
        <label>2</label>
    </ligand>
</feature>
<dbReference type="PROSITE" id="PS51133">
    <property type="entry name" value="ZF_TFIIS_2"/>
    <property type="match status" value="1"/>
</dbReference>
<dbReference type="InterPro" id="IPR034004">
    <property type="entry name" value="Zn_ribbon_RPA12_C"/>
</dbReference>
<dbReference type="InterPro" id="IPR001222">
    <property type="entry name" value="Znf_TFIIS"/>
</dbReference>
<keyword evidence="3 8" id="KW-0479">Metal-binding</keyword>
<keyword evidence="4 9" id="KW-0863">Zinc-finger</keyword>
<dbReference type="PIRSF" id="PIRSF005586">
    <property type="entry name" value="RNApol_RpoM"/>
    <property type="match status" value="1"/>
</dbReference>
<evidence type="ECO:0000256" key="7">
    <source>
        <dbReference type="PIRNR" id="PIRNR005586"/>
    </source>
</evidence>
<feature type="binding site" evidence="8">
    <location>
        <position position="85"/>
    </location>
    <ligand>
        <name>Zn(2+)</name>
        <dbReference type="ChEBI" id="CHEBI:29105"/>
        <label>2</label>
    </ligand>
</feature>
<evidence type="ECO:0000256" key="3">
    <source>
        <dbReference type="ARBA" id="ARBA00022723"/>
    </source>
</evidence>
<evidence type="ECO:0000256" key="2">
    <source>
        <dbReference type="ARBA" id="ARBA00022478"/>
    </source>
</evidence>
<gene>
    <name evidence="11" type="ORF">FGO68_gene2561</name>
</gene>
<feature type="binding site" evidence="8">
    <location>
        <position position="16"/>
    </location>
    <ligand>
        <name>Zn(2+)</name>
        <dbReference type="ChEBI" id="CHEBI:29105"/>
        <label>1</label>
    </ligand>
</feature>
<feature type="domain" description="TFIIS-type" evidence="10">
    <location>
        <begin position="81"/>
        <end position="121"/>
    </location>
</feature>
<name>A0A8J8NET2_HALGN</name>
<dbReference type="SUPFAM" id="SSF57783">
    <property type="entry name" value="Zinc beta-ribbon"/>
    <property type="match status" value="1"/>
</dbReference>
<dbReference type="OrthoDB" id="282152at2759"/>
<dbReference type="EMBL" id="RRYP01018188">
    <property type="protein sequence ID" value="TNV73741.1"/>
    <property type="molecule type" value="Genomic_DNA"/>
</dbReference>
<dbReference type="GO" id="GO:0003676">
    <property type="term" value="F:nucleic acid binding"/>
    <property type="evidence" value="ECO:0007669"/>
    <property type="project" value="InterPro"/>
</dbReference>
<feature type="binding site" evidence="8">
    <location>
        <position position="19"/>
    </location>
    <ligand>
        <name>Zn(2+)</name>
        <dbReference type="ChEBI" id="CHEBI:29105"/>
        <label>1</label>
    </ligand>
</feature>
<evidence type="ECO:0000256" key="5">
    <source>
        <dbReference type="ARBA" id="ARBA00022833"/>
    </source>
</evidence>
<comment type="function">
    <text evidence="7">DNA-dependent RNA polymerase catalyzes the transcription of DNA into RNA using the four ribonucleoside triphosphates as substrates.</text>
</comment>
<feature type="zinc finger region" description="C4-type" evidence="9">
    <location>
        <begin position="16"/>
        <end position="37"/>
    </location>
</feature>
<keyword evidence="7" id="KW-0804">Transcription</keyword>
<dbReference type="Proteomes" id="UP000785679">
    <property type="component" value="Unassembled WGS sequence"/>
</dbReference>
<feature type="binding site" evidence="8">
    <location>
        <position position="37"/>
    </location>
    <ligand>
        <name>Zn(2+)</name>
        <dbReference type="ChEBI" id="CHEBI:29105"/>
        <label>1</label>
    </ligand>
</feature>
<evidence type="ECO:0000259" key="10">
    <source>
        <dbReference type="PROSITE" id="PS51133"/>
    </source>
</evidence>
<feature type="binding site" evidence="8">
    <location>
        <position position="88"/>
    </location>
    <ligand>
        <name>Zn(2+)</name>
        <dbReference type="ChEBI" id="CHEBI:29105"/>
        <label>2</label>
    </ligand>
</feature>